<name>A0A5D3AUZ3_9TREE</name>
<organism evidence="2 3">
    <name type="scientific">Cryptococcus floricola</name>
    <dbReference type="NCBI Taxonomy" id="2591691"/>
    <lineage>
        <taxon>Eukaryota</taxon>
        <taxon>Fungi</taxon>
        <taxon>Dikarya</taxon>
        <taxon>Basidiomycota</taxon>
        <taxon>Agaricomycotina</taxon>
        <taxon>Tremellomycetes</taxon>
        <taxon>Tremellales</taxon>
        <taxon>Cryptococcaceae</taxon>
        <taxon>Cryptococcus</taxon>
    </lineage>
</organism>
<feature type="region of interest" description="Disordered" evidence="1">
    <location>
        <begin position="576"/>
        <end position="606"/>
    </location>
</feature>
<feature type="region of interest" description="Disordered" evidence="1">
    <location>
        <begin position="636"/>
        <end position="863"/>
    </location>
</feature>
<accession>A0A5D3AUZ3</accession>
<feature type="compositionally biased region" description="Basic residues" evidence="1">
    <location>
        <begin position="803"/>
        <end position="812"/>
    </location>
</feature>
<reference evidence="2 3" key="1">
    <citation type="submission" date="2017-05" db="EMBL/GenBank/DDBJ databases">
        <title>The Genome Sequence of Tsuchiyaea wingfieldii DSM 27421.</title>
        <authorList>
            <person name="Cuomo C."/>
            <person name="Passer A."/>
            <person name="Billmyre B."/>
            <person name="Heitman J."/>
        </authorList>
    </citation>
    <scope>NUCLEOTIDE SEQUENCE [LARGE SCALE GENOMIC DNA]</scope>
    <source>
        <strain evidence="2 3">DSM 27421</strain>
    </source>
</reference>
<evidence type="ECO:0000313" key="2">
    <source>
        <dbReference type="EMBL" id="TYJ54031.1"/>
    </source>
</evidence>
<protein>
    <submittedName>
        <fullName evidence="2">Uncharacterized protein</fullName>
    </submittedName>
</protein>
<evidence type="ECO:0000313" key="3">
    <source>
        <dbReference type="Proteomes" id="UP000322245"/>
    </source>
</evidence>
<evidence type="ECO:0000256" key="1">
    <source>
        <dbReference type="SAM" id="MobiDB-lite"/>
    </source>
</evidence>
<feature type="compositionally biased region" description="Low complexity" evidence="1">
    <location>
        <begin position="40"/>
        <end position="53"/>
    </location>
</feature>
<comment type="caution">
    <text evidence="2">The sequence shown here is derived from an EMBL/GenBank/DDBJ whole genome shotgun (WGS) entry which is preliminary data.</text>
</comment>
<dbReference type="AlphaFoldDB" id="A0A5D3AUZ3"/>
<feature type="compositionally biased region" description="Basic and acidic residues" evidence="1">
    <location>
        <begin position="225"/>
        <end position="235"/>
    </location>
</feature>
<feature type="compositionally biased region" description="Low complexity" evidence="1">
    <location>
        <begin position="723"/>
        <end position="748"/>
    </location>
</feature>
<dbReference type="EMBL" id="NIDF01000070">
    <property type="protein sequence ID" value="TYJ54031.1"/>
    <property type="molecule type" value="Genomic_DNA"/>
</dbReference>
<feature type="compositionally biased region" description="Polar residues" evidence="1">
    <location>
        <begin position="399"/>
        <end position="423"/>
    </location>
</feature>
<keyword evidence="3" id="KW-1185">Reference proteome</keyword>
<feature type="compositionally biased region" description="Polar residues" evidence="1">
    <location>
        <begin position="753"/>
        <end position="763"/>
    </location>
</feature>
<sequence length="949" mass="102086">MPSPAPDDTILWADDEHQSDDDDDIPVFFGPIKPEERRLQSLARPSQQQPSQPKDSLRRRTLLLSTEKPRHKHGALSDRDYVRLYRSAPSDESDSCTTPASLRGPSTPARSEQDPSNLTFDFGTLRLSTPNESRDQEDSDPPSEGSDKENVPVPSPAQGAPPVEEMSFERFECDNTRHGSLDLNDEDDSIPELDMGGLKLSDFADGETGATYHHIDDFGSCSSDEPQKETPDKQGRVLQPHPSLTPVSATPEHQSLDFDDATSPLEVARAGPVAIPVLHSHHFASIRADVGSPCRNLPPSPMTLPALAQDETPAIRLASIDSPTKLVSPAVPMTPSHTSTVPPADLVQRGAKTLKAEAGGKAKSQPLDHKQTTARIKMTIKSQLDSAILPKVGAPRSDTMPSSGLRFSSAPSVRTISAGTSSHPVPREISKPHPERPQTLENRPEPRPARRPLLKFSSTSASGGSAIPRPALASKSSLPRPKNTVRDKSSSMLPPPSSIPLKRPAVSQPGAPLPSAMAPPRSVLSQPTINHTRPTLGQPARAFQSLGTPLRAAPLFSVGVGGEMVAMPRVGMKSPAKSNMLHKKQLSDRETPRKLGTPMRFGTPRRQPSALVPLAASVPCAANFSTAGPTMTILASSPARRSSPHKSMDAAQPVPQGSAAMSTRHASENPENAANKTSPPSAASQASSTALSESIQVESSQSSRTSPPSSPRPAARRAKRASAAKTPAAKTHKATSNPSSTPSAPALTEKQLKTTTARNTARNQVYHCAIDRQIIRQPGPRPPSPTSKIRTTSDREEEDKKNARQVRARRRKGEPEEDDKPVLEKIEVLKAPGDEEEYTHSPVRPAKRSRTSTGSNSSEGRKRIRWDREILVIHSDGSGKRTPSEELVDASAGKSCIKTRTPLDEHGNVIDAQRPVDDLKRTRVVVSAIFYDGEEPIPAPASATRSKKK</sequence>
<dbReference type="Proteomes" id="UP000322245">
    <property type="component" value="Unassembled WGS sequence"/>
</dbReference>
<feature type="compositionally biased region" description="Basic and acidic residues" evidence="1">
    <location>
        <begin position="791"/>
        <end position="802"/>
    </location>
</feature>
<feature type="compositionally biased region" description="Low complexity" evidence="1">
    <location>
        <begin position="677"/>
        <end position="707"/>
    </location>
</feature>
<gene>
    <name evidence="2" type="ORF">B9479_005295</name>
</gene>
<proteinExistence type="predicted"/>
<feature type="compositionally biased region" description="Polar residues" evidence="1">
    <location>
        <begin position="108"/>
        <end position="119"/>
    </location>
</feature>
<feature type="compositionally biased region" description="Basic and acidic residues" evidence="1">
    <location>
        <begin position="167"/>
        <end position="180"/>
    </location>
</feature>
<feature type="region of interest" description="Disordered" evidence="1">
    <location>
        <begin position="389"/>
        <end position="518"/>
    </location>
</feature>
<feature type="region of interest" description="Disordered" evidence="1">
    <location>
        <begin position="1"/>
        <end position="255"/>
    </location>
</feature>
<feature type="compositionally biased region" description="Basic and acidic residues" evidence="1">
    <location>
        <begin position="425"/>
        <end position="448"/>
    </location>
</feature>